<keyword evidence="1" id="KW-1133">Transmembrane helix</keyword>
<reference evidence="2 3" key="1">
    <citation type="submission" date="2019-03" db="EMBL/GenBank/DDBJ databases">
        <title>Genomic Encyclopedia of Type Strains, Phase IV (KMG-IV): sequencing the most valuable type-strain genomes for metagenomic binning, comparative biology and taxonomic classification.</title>
        <authorList>
            <person name="Goeker M."/>
        </authorList>
    </citation>
    <scope>NUCLEOTIDE SEQUENCE [LARGE SCALE GENOMIC DNA]</scope>
    <source>
        <strain evidence="2 3">DSM 100055</strain>
    </source>
</reference>
<feature type="transmembrane region" description="Helical" evidence="1">
    <location>
        <begin position="106"/>
        <end position="131"/>
    </location>
</feature>
<sequence length="385" mass="45955">MLLLSNKNKNISKFFIYFTVFIFISKYYISTINIDILALNIINKTLMIIYYVYLFFSILIINYNKKEIFLISFLFLLMVVFRTPFSKDIFMIVTSFILIKRLKRKSYFKLICYTLLMYSILHIILYILNILPDKTLIEYEINGKVNIRKSLGFLSVNAFPLLMFFLYIGNTLRTKVFSKSNFIIILLIFIVVAFTKTRTIVLVIIIMNIIYFILKITNLKNNIIKFVLKINYFLFGLLTMYIGLTYKLNGILFLIDNILSYRLRFWKNMFSIMDSIDYLKGHDIYSLAKKMHNPIDNSYIYSIFGIGILFFLVYSILYYKLLEIMIEEKKYKEITVVTIFIVYSFVENIYFYAIFNPTFLYMIDYFITDKKGKENEGDFNNNTNL</sequence>
<feature type="transmembrane region" description="Helical" evidence="1">
    <location>
        <begin position="68"/>
        <end position="85"/>
    </location>
</feature>
<keyword evidence="1" id="KW-0472">Membrane</keyword>
<feature type="transmembrane region" description="Helical" evidence="1">
    <location>
        <begin position="41"/>
        <end position="62"/>
    </location>
</feature>
<evidence type="ECO:0000256" key="1">
    <source>
        <dbReference type="SAM" id="Phobius"/>
    </source>
</evidence>
<feature type="transmembrane region" description="Helical" evidence="1">
    <location>
        <begin position="334"/>
        <end position="355"/>
    </location>
</feature>
<protein>
    <submittedName>
        <fullName evidence="2">Uncharacterized protein</fullName>
    </submittedName>
</protein>
<feature type="transmembrane region" description="Helical" evidence="1">
    <location>
        <begin position="176"/>
        <end position="194"/>
    </location>
</feature>
<accession>A0AA46DX62</accession>
<dbReference type="AlphaFoldDB" id="A0AA46DX62"/>
<name>A0AA46DX62_9FUSO</name>
<proteinExistence type="predicted"/>
<keyword evidence="1" id="KW-0812">Transmembrane</keyword>
<feature type="transmembrane region" description="Helical" evidence="1">
    <location>
        <begin position="12"/>
        <end position="29"/>
    </location>
</feature>
<feature type="transmembrane region" description="Helical" evidence="1">
    <location>
        <begin position="299"/>
        <end position="322"/>
    </location>
</feature>
<feature type="transmembrane region" description="Helical" evidence="1">
    <location>
        <begin position="200"/>
        <end position="218"/>
    </location>
</feature>
<comment type="caution">
    <text evidence="2">The sequence shown here is derived from an EMBL/GenBank/DDBJ whole genome shotgun (WGS) entry which is preliminary data.</text>
</comment>
<feature type="transmembrane region" description="Helical" evidence="1">
    <location>
        <begin position="151"/>
        <end position="169"/>
    </location>
</feature>
<gene>
    <name evidence="2" type="ORF">EV215_1878</name>
</gene>
<dbReference type="Proteomes" id="UP000294678">
    <property type="component" value="Unassembled WGS sequence"/>
</dbReference>
<organism evidence="2 3">
    <name type="scientific">Hypnocyclicus thermotrophus</name>
    <dbReference type="NCBI Taxonomy" id="1627895"/>
    <lineage>
        <taxon>Bacteria</taxon>
        <taxon>Fusobacteriati</taxon>
        <taxon>Fusobacteriota</taxon>
        <taxon>Fusobacteriia</taxon>
        <taxon>Fusobacteriales</taxon>
        <taxon>Fusobacteriaceae</taxon>
        <taxon>Hypnocyclicus</taxon>
    </lineage>
</organism>
<keyword evidence="3" id="KW-1185">Reference proteome</keyword>
<evidence type="ECO:0000313" key="3">
    <source>
        <dbReference type="Proteomes" id="UP000294678"/>
    </source>
</evidence>
<evidence type="ECO:0000313" key="2">
    <source>
        <dbReference type="EMBL" id="TDT67874.1"/>
    </source>
</evidence>
<feature type="transmembrane region" description="Helical" evidence="1">
    <location>
        <begin position="230"/>
        <end position="255"/>
    </location>
</feature>
<dbReference type="EMBL" id="SOBG01000009">
    <property type="protein sequence ID" value="TDT67874.1"/>
    <property type="molecule type" value="Genomic_DNA"/>
</dbReference>